<proteinExistence type="predicted"/>
<reference evidence="2" key="2">
    <citation type="submission" date="2010-04" db="EMBL/GenBank/DDBJ databases">
        <authorList>
            <person name="Buell R."/>
            <person name="Hamilton J."/>
            <person name="Hostetler J."/>
        </authorList>
    </citation>
    <scope>NUCLEOTIDE SEQUENCE [LARGE SCALE GENOMIC DNA]</scope>
    <source>
        <strain evidence="2">DAOM:BR144</strain>
    </source>
</reference>
<evidence type="ECO:0000313" key="1">
    <source>
        <dbReference type="EnsemblProtists" id="PYU1_T003073"/>
    </source>
</evidence>
<dbReference type="AlphaFoldDB" id="K3WDN2"/>
<dbReference type="EnsemblProtists" id="PYU1_T003073">
    <property type="protein sequence ID" value="PYU1_T003073"/>
    <property type="gene ID" value="PYU1_G003069"/>
</dbReference>
<accession>K3WDN2</accession>
<sequence length="155" mass="17970">MSMHLPQNIFYRLASIQQVSDTLDSLREQVLKLMRYCDDVSDEEQALWANKWFECQQIRGTQMAFQLAETRNLQEIMPDRATRIETLTCLKYELAQSSRHPLVSDAYSRLSNRLDVFGTSVLEWFISSCTTNYRNEDLQGEGTFGAVFVGTWNLP</sequence>
<dbReference type="HOGENOM" id="CLU_1699078_0_0_1"/>
<dbReference type="VEuPathDB" id="FungiDB:PYU1_G003069"/>
<name>K3WDN2_GLOUD</name>
<protein>
    <submittedName>
        <fullName evidence="1">Uncharacterized protein</fullName>
    </submittedName>
</protein>
<keyword evidence="2" id="KW-1185">Reference proteome</keyword>
<organism evidence="1 2">
    <name type="scientific">Globisporangium ultimum (strain ATCC 200006 / CBS 805.95 / DAOM BR144)</name>
    <name type="common">Pythium ultimum</name>
    <dbReference type="NCBI Taxonomy" id="431595"/>
    <lineage>
        <taxon>Eukaryota</taxon>
        <taxon>Sar</taxon>
        <taxon>Stramenopiles</taxon>
        <taxon>Oomycota</taxon>
        <taxon>Peronosporomycetes</taxon>
        <taxon>Pythiales</taxon>
        <taxon>Pythiaceae</taxon>
        <taxon>Globisporangium</taxon>
    </lineage>
</organism>
<dbReference type="Proteomes" id="UP000019132">
    <property type="component" value="Unassembled WGS sequence"/>
</dbReference>
<dbReference type="EMBL" id="GL376628">
    <property type="status" value="NOT_ANNOTATED_CDS"/>
    <property type="molecule type" value="Genomic_DNA"/>
</dbReference>
<evidence type="ECO:0000313" key="2">
    <source>
        <dbReference type="Proteomes" id="UP000019132"/>
    </source>
</evidence>
<dbReference type="InParanoid" id="K3WDN2"/>
<reference evidence="1" key="3">
    <citation type="submission" date="2015-02" db="UniProtKB">
        <authorList>
            <consortium name="EnsemblProtists"/>
        </authorList>
    </citation>
    <scope>IDENTIFICATION</scope>
    <source>
        <strain evidence="1">DAOM BR144</strain>
    </source>
</reference>
<reference evidence="2" key="1">
    <citation type="journal article" date="2010" name="Genome Biol.">
        <title>Genome sequence of the necrotrophic plant pathogen Pythium ultimum reveals original pathogenicity mechanisms and effector repertoire.</title>
        <authorList>
            <person name="Levesque C.A."/>
            <person name="Brouwer H."/>
            <person name="Cano L."/>
            <person name="Hamilton J.P."/>
            <person name="Holt C."/>
            <person name="Huitema E."/>
            <person name="Raffaele S."/>
            <person name="Robideau G.P."/>
            <person name="Thines M."/>
            <person name="Win J."/>
            <person name="Zerillo M.M."/>
            <person name="Beakes G.W."/>
            <person name="Boore J.L."/>
            <person name="Busam D."/>
            <person name="Dumas B."/>
            <person name="Ferriera S."/>
            <person name="Fuerstenberg S.I."/>
            <person name="Gachon C.M."/>
            <person name="Gaulin E."/>
            <person name="Govers F."/>
            <person name="Grenville-Briggs L."/>
            <person name="Horner N."/>
            <person name="Hostetler J."/>
            <person name="Jiang R.H."/>
            <person name="Johnson J."/>
            <person name="Krajaejun T."/>
            <person name="Lin H."/>
            <person name="Meijer H.J."/>
            <person name="Moore B."/>
            <person name="Morris P."/>
            <person name="Phuntmart V."/>
            <person name="Puiu D."/>
            <person name="Shetty J."/>
            <person name="Stajich J.E."/>
            <person name="Tripathy S."/>
            <person name="Wawra S."/>
            <person name="van West P."/>
            <person name="Whitty B.R."/>
            <person name="Coutinho P.M."/>
            <person name="Henrissat B."/>
            <person name="Martin F."/>
            <person name="Thomas P.D."/>
            <person name="Tyler B.M."/>
            <person name="De Vries R.P."/>
            <person name="Kamoun S."/>
            <person name="Yandell M."/>
            <person name="Tisserat N."/>
            <person name="Buell C.R."/>
        </authorList>
    </citation>
    <scope>NUCLEOTIDE SEQUENCE</scope>
    <source>
        <strain evidence="2">DAOM:BR144</strain>
    </source>
</reference>